<dbReference type="EMBL" id="VUNH01000009">
    <property type="protein sequence ID" value="MST56152.1"/>
    <property type="molecule type" value="Genomic_DNA"/>
</dbReference>
<dbReference type="GO" id="GO:0000976">
    <property type="term" value="F:transcription cis-regulatory region binding"/>
    <property type="evidence" value="ECO:0007669"/>
    <property type="project" value="TreeGrafter"/>
</dbReference>
<accession>A0A6L5YEW4</accession>
<evidence type="ECO:0000256" key="1">
    <source>
        <dbReference type="ARBA" id="ARBA00023015"/>
    </source>
</evidence>
<dbReference type="SMART" id="SM00354">
    <property type="entry name" value="HTH_LACI"/>
    <property type="match status" value="1"/>
</dbReference>
<reference evidence="5 6" key="1">
    <citation type="submission" date="2019-08" db="EMBL/GenBank/DDBJ databases">
        <title>In-depth cultivation of the pig gut microbiome towards novel bacterial diversity and tailored functional studies.</title>
        <authorList>
            <person name="Wylensek D."/>
            <person name="Hitch T.C.A."/>
            <person name="Clavel T."/>
        </authorList>
    </citation>
    <scope>NUCLEOTIDE SEQUENCE [LARGE SCALE GENOMIC DNA]</scope>
    <source>
        <strain evidence="5 6">SM-530-WT-4B</strain>
    </source>
</reference>
<dbReference type="InterPro" id="IPR000843">
    <property type="entry name" value="HTH_LacI"/>
</dbReference>
<protein>
    <submittedName>
        <fullName evidence="5">LacI family transcriptional regulator</fullName>
    </submittedName>
</protein>
<evidence type="ECO:0000259" key="4">
    <source>
        <dbReference type="PROSITE" id="PS50932"/>
    </source>
</evidence>
<organism evidence="5 6">
    <name type="scientific">Pyramidobacter porci</name>
    <dbReference type="NCBI Taxonomy" id="2605789"/>
    <lineage>
        <taxon>Bacteria</taxon>
        <taxon>Thermotogati</taxon>
        <taxon>Synergistota</taxon>
        <taxon>Synergistia</taxon>
        <taxon>Synergistales</taxon>
        <taxon>Dethiosulfovibrionaceae</taxon>
        <taxon>Pyramidobacter</taxon>
    </lineage>
</organism>
<dbReference type="PANTHER" id="PTHR30146">
    <property type="entry name" value="LACI-RELATED TRANSCRIPTIONAL REPRESSOR"/>
    <property type="match status" value="1"/>
</dbReference>
<keyword evidence="1" id="KW-0805">Transcription regulation</keyword>
<dbReference type="Gene3D" id="1.10.260.40">
    <property type="entry name" value="lambda repressor-like DNA-binding domains"/>
    <property type="match status" value="1"/>
</dbReference>
<evidence type="ECO:0000313" key="5">
    <source>
        <dbReference type="EMBL" id="MST56152.1"/>
    </source>
</evidence>
<sequence>MARVTMADVALEAGVNKGTVSRALRGDRRISAETRRRVWEAAKKLGYELDAVASGLSSKRTGVAAVVLERMDAPWTGEFLGAVSGVLSRCKMELLLFEGGGASPAVNVLRRIEGRKADGLIWFGAPAPELGALEIPVVCVGASPRPGQFSVALERESVSARVRALAERRPVRYRGGPAAVMEFLSELETETGDGEPFVVWDGPKKPPDGERPDLICGDERLARLLRANCLRAPVRELGVLAARVLTNAIRGSGVRPAATLVKTTLVSAAGELILG</sequence>
<feature type="domain" description="HTH lacI-type" evidence="4">
    <location>
        <begin position="4"/>
        <end position="58"/>
    </location>
</feature>
<dbReference type="SUPFAM" id="SSF47413">
    <property type="entry name" value="lambda repressor-like DNA-binding domains"/>
    <property type="match status" value="1"/>
</dbReference>
<dbReference type="Pfam" id="PF00356">
    <property type="entry name" value="LacI"/>
    <property type="match status" value="1"/>
</dbReference>
<proteinExistence type="predicted"/>
<keyword evidence="6" id="KW-1185">Reference proteome</keyword>
<dbReference type="RefSeq" id="WP_154529236.1">
    <property type="nucleotide sequence ID" value="NZ_VUNH01000009.1"/>
</dbReference>
<evidence type="ECO:0000256" key="3">
    <source>
        <dbReference type="ARBA" id="ARBA00023163"/>
    </source>
</evidence>
<evidence type="ECO:0000313" key="6">
    <source>
        <dbReference type="Proteomes" id="UP000473699"/>
    </source>
</evidence>
<dbReference type="Proteomes" id="UP000473699">
    <property type="component" value="Unassembled WGS sequence"/>
</dbReference>
<keyword evidence="3" id="KW-0804">Transcription</keyword>
<dbReference type="CDD" id="cd01392">
    <property type="entry name" value="HTH_LacI"/>
    <property type="match status" value="1"/>
</dbReference>
<keyword evidence="2" id="KW-0238">DNA-binding</keyword>
<dbReference type="PANTHER" id="PTHR30146:SF109">
    <property type="entry name" value="HTH-TYPE TRANSCRIPTIONAL REGULATOR GALS"/>
    <property type="match status" value="1"/>
</dbReference>
<evidence type="ECO:0000256" key="2">
    <source>
        <dbReference type="ARBA" id="ARBA00023125"/>
    </source>
</evidence>
<comment type="caution">
    <text evidence="5">The sequence shown here is derived from an EMBL/GenBank/DDBJ whole genome shotgun (WGS) entry which is preliminary data.</text>
</comment>
<dbReference type="PROSITE" id="PS50932">
    <property type="entry name" value="HTH_LACI_2"/>
    <property type="match status" value="1"/>
</dbReference>
<dbReference type="InterPro" id="IPR010982">
    <property type="entry name" value="Lambda_DNA-bd_dom_sf"/>
</dbReference>
<name>A0A6L5YEW4_9BACT</name>
<dbReference type="GO" id="GO:0003700">
    <property type="term" value="F:DNA-binding transcription factor activity"/>
    <property type="evidence" value="ECO:0007669"/>
    <property type="project" value="TreeGrafter"/>
</dbReference>
<gene>
    <name evidence="5" type="ORF">FYJ74_08925</name>
</gene>
<dbReference type="Gene3D" id="3.40.50.2300">
    <property type="match status" value="1"/>
</dbReference>
<dbReference type="AlphaFoldDB" id="A0A6L5YEW4"/>